<dbReference type="Proteomes" id="UP000762676">
    <property type="component" value="Unassembled WGS sequence"/>
</dbReference>
<feature type="compositionally biased region" description="Low complexity" evidence="1">
    <location>
        <begin position="49"/>
        <end position="79"/>
    </location>
</feature>
<sequence>MATIMSCKGKIWRILAAVVVLVLLCQALVVMLESADTSTQQPDTPQNVDTSTQQPDTTQSADTSTQQPDTTQSADTSTQHPDTTQSADKSTRQPDTTQSADTSGGKDQEGQSKVPHNKDSLSLGGTVAIGIVIPLTVIAAVLFGAFYYTRYVKGYRGFQIFGEGVRYKTYSNTAYRDDESVEMGGVPRQTLD</sequence>
<proteinExistence type="predicted"/>
<reference evidence="4 5" key="1">
    <citation type="journal article" date="2021" name="Elife">
        <title>Chloroplast acquisition without the gene transfer in kleptoplastic sea slugs, Plakobranchus ocellatus.</title>
        <authorList>
            <person name="Maeda T."/>
            <person name="Takahashi S."/>
            <person name="Yoshida T."/>
            <person name="Shimamura S."/>
            <person name="Takaki Y."/>
            <person name="Nagai Y."/>
            <person name="Toyoda A."/>
            <person name="Suzuki Y."/>
            <person name="Arimoto A."/>
            <person name="Ishii H."/>
            <person name="Satoh N."/>
            <person name="Nishiyama T."/>
            <person name="Hasebe M."/>
            <person name="Maruyama T."/>
            <person name="Minagawa J."/>
            <person name="Obokata J."/>
            <person name="Shigenobu S."/>
        </authorList>
    </citation>
    <scope>NUCLEOTIDE SEQUENCE [LARGE SCALE GENOMIC DNA]</scope>
</reference>
<accession>A0AAV4EAK7</accession>
<evidence type="ECO:0000256" key="3">
    <source>
        <dbReference type="SAM" id="SignalP"/>
    </source>
</evidence>
<name>A0AAV4EAK7_9GAST</name>
<evidence type="ECO:0000313" key="5">
    <source>
        <dbReference type="Proteomes" id="UP000762676"/>
    </source>
</evidence>
<keyword evidence="2" id="KW-0812">Transmembrane</keyword>
<dbReference type="AlphaFoldDB" id="A0AAV4EAK7"/>
<feature type="compositionally biased region" description="Polar residues" evidence="1">
    <location>
        <begin position="80"/>
        <end position="102"/>
    </location>
</feature>
<feature type="compositionally biased region" description="Polar residues" evidence="1">
    <location>
        <begin position="36"/>
        <end position="48"/>
    </location>
</feature>
<evidence type="ECO:0000313" key="4">
    <source>
        <dbReference type="EMBL" id="GFR57988.1"/>
    </source>
</evidence>
<keyword evidence="2" id="KW-0472">Membrane</keyword>
<feature type="transmembrane region" description="Helical" evidence="2">
    <location>
        <begin position="127"/>
        <end position="148"/>
    </location>
</feature>
<feature type="chain" id="PRO_5043966088" evidence="3">
    <location>
        <begin position="28"/>
        <end position="192"/>
    </location>
</feature>
<evidence type="ECO:0000256" key="1">
    <source>
        <dbReference type="SAM" id="MobiDB-lite"/>
    </source>
</evidence>
<feature type="signal peptide" evidence="3">
    <location>
        <begin position="1"/>
        <end position="27"/>
    </location>
</feature>
<dbReference type="EMBL" id="BMAT01000032">
    <property type="protein sequence ID" value="GFR57988.1"/>
    <property type="molecule type" value="Genomic_DNA"/>
</dbReference>
<protein>
    <submittedName>
        <fullName evidence="4">Uncharacterized protein</fullName>
    </submittedName>
</protein>
<gene>
    <name evidence="4" type="ORF">ElyMa_000016200</name>
</gene>
<feature type="region of interest" description="Disordered" evidence="1">
    <location>
        <begin position="36"/>
        <end position="120"/>
    </location>
</feature>
<evidence type="ECO:0000256" key="2">
    <source>
        <dbReference type="SAM" id="Phobius"/>
    </source>
</evidence>
<keyword evidence="5" id="KW-1185">Reference proteome</keyword>
<comment type="caution">
    <text evidence="4">The sequence shown here is derived from an EMBL/GenBank/DDBJ whole genome shotgun (WGS) entry which is preliminary data.</text>
</comment>
<keyword evidence="2" id="KW-1133">Transmembrane helix</keyword>
<keyword evidence="3" id="KW-0732">Signal</keyword>
<organism evidence="4 5">
    <name type="scientific">Elysia marginata</name>
    <dbReference type="NCBI Taxonomy" id="1093978"/>
    <lineage>
        <taxon>Eukaryota</taxon>
        <taxon>Metazoa</taxon>
        <taxon>Spiralia</taxon>
        <taxon>Lophotrochozoa</taxon>
        <taxon>Mollusca</taxon>
        <taxon>Gastropoda</taxon>
        <taxon>Heterobranchia</taxon>
        <taxon>Euthyneura</taxon>
        <taxon>Panpulmonata</taxon>
        <taxon>Sacoglossa</taxon>
        <taxon>Placobranchoidea</taxon>
        <taxon>Plakobranchidae</taxon>
        <taxon>Elysia</taxon>
    </lineage>
</organism>